<sequence length="73" mass="8578">MVRQSPLLSFFRSRNLVMLEDIELVSTEIFGLFQLLTEDDDTNSSKSSKSCKRSAFCDDKRHDVQRHPCKNYY</sequence>
<gene>
    <name evidence="1" type="ORF">PBS001_LOCUS6314</name>
</gene>
<evidence type="ECO:0000313" key="2">
    <source>
        <dbReference type="Proteomes" id="UP001158986"/>
    </source>
</evidence>
<accession>A0ABN8D326</accession>
<dbReference type="EMBL" id="CAKLCB010000316">
    <property type="protein sequence ID" value="CAH0519800.1"/>
    <property type="molecule type" value="Genomic_DNA"/>
</dbReference>
<protein>
    <submittedName>
        <fullName evidence="1">Uncharacterized protein</fullName>
    </submittedName>
</protein>
<keyword evidence="2" id="KW-1185">Reference proteome</keyword>
<proteinExistence type="predicted"/>
<name>A0ABN8D326_9STRA</name>
<organism evidence="1 2">
    <name type="scientific">Peronospora belbahrii</name>
    <dbReference type="NCBI Taxonomy" id="622444"/>
    <lineage>
        <taxon>Eukaryota</taxon>
        <taxon>Sar</taxon>
        <taxon>Stramenopiles</taxon>
        <taxon>Oomycota</taxon>
        <taxon>Peronosporomycetes</taxon>
        <taxon>Peronosporales</taxon>
        <taxon>Peronosporaceae</taxon>
        <taxon>Peronospora</taxon>
    </lineage>
</organism>
<reference evidence="1 2" key="1">
    <citation type="submission" date="2021-11" db="EMBL/GenBank/DDBJ databases">
        <authorList>
            <person name="Islam A."/>
            <person name="Islam S."/>
            <person name="Flora M.S."/>
            <person name="Rahman M."/>
            <person name="Ziaur R.M."/>
            <person name="Epstein J.H."/>
            <person name="Hassan M."/>
            <person name="Klassen M."/>
            <person name="Woodard K."/>
            <person name="Webb A."/>
            <person name="Webby R.J."/>
            <person name="El Zowalaty M.E."/>
        </authorList>
    </citation>
    <scope>NUCLEOTIDE SEQUENCE [LARGE SCALE GENOMIC DNA]</scope>
    <source>
        <strain evidence="1">Pbs1</strain>
    </source>
</reference>
<comment type="caution">
    <text evidence="1">The sequence shown here is derived from an EMBL/GenBank/DDBJ whole genome shotgun (WGS) entry which is preliminary data.</text>
</comment>
<dbReference type="Proteomes" id="UP001158986">
    <property type="component" value="Unassembled WGS sequence"/>
</dbReference>
<evidence type="ECO:0000313" key="1">
    <source>
        <dbReference type="EMBL" id="CAH0519800.1"/>
    </source>
</evidence>